<dbReference type="InterPro" id="IPR020051">
    <property type="entry name" value="SagB-type_dehydrogenase"/>
</dbReference>
<dbReference type="PANTHER" id="PTHR43745">
    <property type="entry name" value="NITROREDUCTASE MJ1384-RELATED"/>
    <property type="match status" value="1"/>
</dbReference>
<dbReference type="Pfam" id="PF00881">
    <property type="entry name" value="Nitroreductase"/>
    <property type="match status" value="1"/>
</dbReference>
<dbReference type="PANTHER" id="PTHR43745:SF2">
    <property type="entry name" value="NITROREDUCTASE MJ1384-RELATED"/>
    <property type="match status" value="1"/>
</dbReference>
<dbReference type="CDD" id="cd02142">
    <property type="entry name" value="McbC_SagB-like_oxidoreductase"/>
    <property type="match status" value="1"/>
</dbReference>
<dbReference type="EMBL" id="BAAAIZ010000009">
    <property type="protein sequence ID" value="GAA1416831.1"/>
    <property type="molecule type" value="Genomic_DNA"/>
</dbReference>
<evidence type="ECO:0000313" key="2">
    <source>
        <dbReference type="EMBL" id="GAA1416831.1"/>
    </source>
</evidence>
<dbReference type="Gene3D" id="3.40.109.10">
    <property type="entry name" value="NADH Oxidase"/>
    <property type="match status" value="1"/>
</dbReference>
<dbReference type="Proteomes" id="UP001500973">
    <property type="component" value="Unassembled WGS sequence"/>
</dbReference>
<evidence type="ECO:0000259" key="1">
    <source>
        <dbReference type="Pfam" id="PF00881"/>
    </source>
</evidence>
<comment type="caution">
    <text evidence="2">The sequence shown here is derived from an EMBL/GenBank/DDBJ whole genome shotgun (WGS) entry which is preliminary data.</text>
</comment>
<dbReference type="RefSeq" id="WP_344010288.1">
    <property type="nucleotide sequence ID" value="NZ_BAAAIZ010000009.1"/>
</dbReference>
<organism evidence="2 3">
    <name type="scientific">Streptomyces thermospinosisporus</name>
    <dbReference type="NCBI Taxonomy" id="161482"/>
    <lineage>
        <taxon>Bacteria</taxon>
        <taxon>Bacillati</taxon>
        <taxon>Actinomycetota</taxon>
        <taxon>Actinomycetes</taxon>
        <taxon>Kitasatosporales</taxon>
        <taxon>Streptomycetaceae</taxon>
        <taxon>Streptomyces</taxon>
    </lineage>
</organism>
<dbReference type="InterPro" id="IPR000415">
    <property type="entry name" value="Nitroreductase-like"/>
</dbReference>
<proteinExistence type="predicted"/>
<sequence>MDVPTEYYVQAALNFHQQSTYGSYPEPTPADLQRDGGAFEQDAGTQVTLVPPHPGNAEHLDRILRGRRSRRVRASRLKRYTLTGALCSAMAPSADSGLRPYPSAGGCYAVSAYCYASDVEGLDPGAYRFAPAEGTLVPLEAVPMDESTVREIPELLRTTVLRADTVQAVLILVADMHGIGSRYGERGYRYALLEAGHLSQNLALAFEARAISHCPLGGFFDDVARHVFALPDQLHLPLYAMALA</sequence>
<keyword evidence="3" id="KW-1185">Reference proteome</keyword>
<name>A0ABP4JAF3_9ACTN</name>
<dbReference type="NCBIfam" id="TIGR03605">
    <property type="entry name" value="antibiot_sagB"/>
    <property type="match status" value="1"/>
</dbReference>
<reference evidence="3" key="1">
    <citation type="journal article" date="2019" name="Int. J. Syst. Evol. Microbiol.">
        <title>The Global Catalogue of Microorganisms (GCM) 10K type strain sequencing project: providing services to taxonomists for standard genome sequencing and annotation.</title>
        <authorList>
            <consortium name="The Broad Institute Genomics Platform"/>
            <consortium name="The Broad Institute Genome Sequencing Center for Infectious Disease"/>
            <person name="Wu L."/>
            <person name="Ma J."/>
        </authorList>
    </citation>
    <scope>NUCLEOTIDE SEQUENCE [LARGE SCALE GENOMIC DNA]</scope>
    <source>
        <strain evidence="3">JCM 11756</strain>
    </source>
</reference>
<feature type="domain" description="Nitroreductase" evidence="1">
    <location>
        <begin position="66"/>
        <end position="242"/>
    </location>
</feature>
<dbReference type="SUPFAM" id="SSF55469">
    <property type="entry name" value="FMN-dependent nitroreductase-like"/>
    <property type="match status" value="1"/>
</dbReference>
<gene>
    <name evidence="2" type="ORF">GCM10009601_09800</name>
</gene>
<dbReference type="InterPro" id="IPR029479">
    <property type="entry name" value="Nitroreductase"/>
</dbReference>
<evidence type="ECO:0000313" key="3">
    <source>
        <dbReference type="Proteomes" id="UP001500973"/>
    </source>
</evidence>
<protein>
    <recommendedName>
        <fullName evidence="1">Nitroreductase domain-containing protein</fullName>
    </recommendedName>
</protein>
<dbReference type="InterPro" id="IPR052544">
    <property type="entry name" value="Bacteriocin_Proc_Enz"/>
</dbReference>
<accession>A0ABP4JAF3</accession>